<sequence>MFQDKLKGTSFAGEVKNITECFDKTMKLRFRNSDEPAYIKFGSMKDKDITLNIRAGQLKLAGTDVAKFFESSIKSIIDAVYEQRCVSKKTVTSISLVGGFTTSDWLFLKLQECFEPLEISFYHPDGHVSKAVADGGMSFYVDRTVSVRFSQFSYGVRTSRLFDPKDPQHQKRKEKAYTDAEGDLVNDRTAQSVTRSDSERLY</sequence>
<name>A0A2H3DNG2_ARMGA</name>
<evidence type="ECO:0000313" key="3">
    <source>
        <dbReference type="Proteomes" id="UP000217790"/>
    </source>
</evidence>
<organism evidence="2 3">
    <name type="scientific">Armillaria gallica</name>
    <name type="common">Bulbous honey fungus</name>
    <name type="synonym">Armillaria bulbosa</name>
    <dbReference type="NCBI Taxonomy" id="47427"/>
    <lineage>
        <taxon>Eukaryota</taxon>
        <taxon>Fungi</taxon>
        <taxon>Dikarya</taxon>
        <taxon>Basidiomycota</taxon>
        <taxon>Agaricomycotina</taxon>
        <taxon>Agaricomycetes</taxon>
        <taxon>Agaricomycetidae</taxon>
        <taxon>Agaricales</taxon>
        <taxon>Marasmiineae</taxon>
        <taxon>Physalacriaceae</taxon>
        <taxon>Armillaria</taxon>
    </lineage>
</organism>
<gene>
    <name evidence="2" type="ORF">ARMGADRAFT_1166927</name>
</gene>
<dbReference type="PANTHER" id="PTHR14187">
    <property type="entry name" value="ALPHA KINASE/ELONGATION FACTOR 2 KINASE"/>
    <property type="match status" value="1"/>
</dbReference>
<dbReference type="OMA" id="DSSICYI"/>
<accession>A0A2H3DNG2</accession>
<dbReference type="InterPro" id="IPR043129">
    <property type="entry name" value="ATPase_NBD"/>
</dbReference>
<evidence type="ECO:0000313" key="2">
    <source>
        <dbReference type="EMBL" id="PBK90617.1"/>
    </source>
</evidence>
<evidence type="ECO:0000256" key="1">
    <source>
        <dbReference type="SAM" id="MobiDB-lite"/>
    </source>
</evidence>
<evidence type="ECO:0008006" key="4">
    <source>
        <dbReference type="Google" id="ProtNLM"/>
    </source>
</evidence>
<dbReference type="SUPFAM" id="SSF53067">
    <property type="entry name" value="Actin-like ATPase domain"/>
    <property type="match status" value="1"/>
</dbReference>
<feature type="region of interest" description="Disordered" evidence="1">
    <location>
        <begin position="163"/>
        <end position="202"/>
    </location>
</feature>
<reference evidence="3" key="1">
    <citation type="journal article" date="2017" name="Nat. Ecol. Evol.">
        <title>Genome expansion and lineage-specific genetic innovations in the forest pathogenic fungi Armillaria.</title>
        <authorList>
            <person name="Sipos G."/>
            <person name="Prasanna A.N."/>
            <person name="Walter M.C."/>
            <person name="O'Connor E."/>
            <person name="Balint B."/>
            <person name="Krizsan K."/>
            <person name="Kiss B."/>
            <person name="Hess J."/>
            <person name="Varga T."/>
            <person name="Slot J."/>
            <person name="Riley R."/>
            <person name="Boka B."/>
            <person name="Rigling D."/>
            <person name="Barry K."/>
            <person name="Lee J."/>
            <person name="Mihaltcheva S."/>
            <person name="LaButti K."/>
            <person name="Lipzen A."/>
            <person name="Waldron R."/>
            <person name="Moloney N.M."/>
            <person name="Sperisen C."/>
            <person name="Kredics L."/>
            <person name="Vagvoelgyi C."/>
            <person name="Patrignani A."/>
            <person name="Fitzpatrick D."/>
            <person name="Nagy I."/>
            <person name="Doyle S."/>
            <person name="Anderson J.B."/>
            <person name="Grigoriev I.V."/>
            <person name="Gueldener U."/>
            <person name="Muensterkoetter M."/>
            <person name="Nagy L.G."/>
        </authorList>
    </citation>
    <scope>NUCLEOTIDE SEQUENCE [LARGE SCALE GENOMIC DNA]</scope>
    <source>
        <strain evidence="3">Ar21-2</strain>
    </source>
</reference>
<dbReference type="AlphaFoldDB" id="A0A2H3DNG2"/>
<dbReference type="STRING" id="47427.A0A2H3DNG2"/>
<proteinExistence type="predicted"/>
<dbReference type="PANTHER" id="PTHR14187:SF5">
    <property type="entry name" value="HEAT SHOCK 70 KDA PROTEIN 12A"/>
    <property type="match status" value="1"/>
</dbReference>
<keyword evidence="3" id="KW-1185">Reference proteome</keyword>
<dbReference type="EMBL" id="KZ293665">
    <property type="protein sequence ID" value="PBK90617.1"/>
    <property type="molecule type" value="Genomic_DNA"/>
</dbReference>
<dbReference type="InParanoid" id="A0A2H3DNG2"/>
<dbReference type="Proteomes" id="UP000217790">
    <property type="component" value="Unassembled WGS sequence"/>
</dbReference>
<dbReference type="OrthoDB" id="2963168at2759"/>
<protein>
    <recommendedName>
        <fullName evidence="4">Actin-like ATPase domain-containing protein</fullName>
    </recommendedName>
</protein>